<sequence length="152" mass="16327">MKVRRDIASIPRRSAKETWDTIVNLVTGAGSVDASTLREAASVMQSLITDEHPAKVPIVVKGSGNRLVIYLSYGEDAMDADLSVDPLTWNPTAGDWSMTAPSDATDVEWMNGTLKTRAPRIRVHDVAAPAGGDDEDSATKSADLTFNWGALK</sequence>
<dbReference type="RefSeq" id="WP_062939686.1">
    <property type="nucleotide sequence ID" value="NZ_CP018228.1"/>
</dbReference>
<gene>
    <name evidence="2" type="ORF">A4A59_00205</name>
    <name evidence="1" type="ORF">BMW22_02555</name>
</gene>
<dbReference type="Proteomes" id="UP000183050">
    <property type="component" value="Chromosome"/>
</dbReference>
<evidence type="ECO:0000313" key="2">
    <source>
        <dbReference type="EMBL" id="KZB03439.1"/>
    </source>
</evidence>
<protein>
    <submittedName>
        <fullName evidence="2">Uncharacterized protein</fullName>
    </submittedName>
</protein>
<name>A0A154IS49_RHILE</name>
<reference evidence="1 3" key="2">
    <citation type="submission" date="2016-11" db="EMBL/GenBank/DDBJ databases">
        <title>Rhizobium leguminosarum bv. viciae strain Vaf12 isolated from Vavilovia formosa root nodules from Russia, Dagestan.</title>
        <authorList>
            <person name="Kimeklis A."/>
        </authorList>
    </citation>
    <scope>NUCLEOTIDE SEQUENCE [LARGE SCALE GENOMIC DNA]</scope>
    <source>
        <strain evidence="1 3">Vaf-108</strain>
    </source>
</reference>
<proteinExistence type="predicted"/>
<dbReference type="AlphaFoldDB" id="A0A154IS49"/>
<dbReference type="EMBL" id="LVYU01000001">
    <property type="protein sequence ID" value="KZB03439.1"/>
    <property type="molecule type" value="Genomic_DNA"/>
</dbReference>
<reference evidence="2" key="1">
    <citation type="submission" date="2016-03" db="EMBL/GenBank/DDBJ databases">
        <title>Microsymbionts genomes from the relict species Vavilovia formosa.</title>
        <authorList>
            <person name="Chirak E."/>
            <person name="Kimeklis A."/>
            <person name="Kopat V."/>
            <person name="Andronov E."/>
        </authorList>
    </citation>
    <scope>NUCLEOTIDE SEQUENCE [LARGE SCALE GENOMIC DNA]</scope>
    <source>
        <strain evidence="2">Vaf12</strain>
    </source>
</reference>
<organism evidence="2">
    <name type="scientific">Rhizobium leguminosarum</name>
    <dbReference type="NCBI Taxonomy" id="384"/>
    <lineage>
        <taxon>Bacteria</taxon>
        <taxon>Pseudomonadati</taxon>
        <taxon>Pseudomonadota</taxon>
        <taxon>Alphaproteobacteria</taxon>
        <taxon>Hyphomicrobiales</taxon>
        <taxon>Rhizobiaceae</taxon>
        <taxon>Rhizobium/Agrobacterium group</taxon>
        <taxon>Rhizobium</taxon>
    </lineage>
</organism>
<dbReference type="EMBL" id="CP018228">
    <property type="protein sequence ID" value="API50662.1"/>
    <property type="molecule type" value="Genomic_DNA"/>
</dbReference>
<accession>A0A154IS49</accession>
<evidence type="ECO:0000313" key="3">
    <source>
        <dbReference type="Proteomes" id="UP000183050"/>
    </source>
</evidence>
<evidence type="ECO:0000313" key="1">
    <source>
        <dbReference type="EMBL" id="API50662.1"/>
    </source>
</evidence>